<name>A0A6H0UD42_9LACT</name>
<proteinExistence type="predicted"/>
<evidence type="ECO:0000313" key="1">
    <source>
        <dbReference type="EMBL" id="QIW53702.1"/>
    </source>
</evidence>
<accession>A0A6H0UD42</accession>
<gene>
    <name evidence="1" type="ORF">GU336_05865</name>
</gene>
<organism evidence="1 2">
    <name type="scientific">Pseudolactococcus raffinolactis</name>
    <dbReference type="NCBI Taxonomy" id="1366"/>
    <lineage>
        <taxon>Bacteria</taxon>
        <taxon>Bacillati</taxon>
        <taxon>Bacillota</taxon>
        <taxon>Bacilli</taxon>
        <taxon>Lactobacillales</taxon>
        <taxon>Streptococcaceae</taxon>
        <taxon>Pseudolactococcus</taxon>
    </lineage>
</organism>
<reference evidence="1 2" key="1">
    <citation type="submission" date="2019-12" db="EMBL/GenBank/DDBJ databases">
        <title>Whole genome sequences of Lactococcus raffinolactis strains isolated from sewage.</title>
        <authorList>
            <person name="Ybazeta G."/>
            <person name="Ross M."/>
            <person name="Brabant-Kirwan D."/>
            <person name="Saleh M."/>
            <person name="Dillon J.A."/>
            <person name="Splinter K."/>
            <person name="Nokhbeh R."/>
        </authorList>
    </citation>
    <scope>NUCLEOTIDE SEQUENCE [LARGE SCALE GENOMIC DNA]</scope>
    <source>
        <strain evidence="1 2">Lr_19_5</strain>
    </source>
</reference>
<protein>
    <submittedName>
        <fullName evidence="1">Uncharacterized protein</fullName>
    </submittedName>
</protein>
<evidence type="ECO:0000313" key="2">
    <source>
        <dbReference type="Proteomes" id="UP000501945"/>
    </source>
</evidence>
<dbReference type="EMBL" id="CP047616">
    <property type="protein sequence ID" value="QIW53702.1"/>
    <property type="molecule type" value="Genomic_DNA"/>
</dbReference>
<dbReference type="AlphaFoldDB" id="A0A6H0UD42"/>
<dbReference type="Proteomes" id="UP000501945">
    <property type="component" value="Chromosome"/>
</dbReference>
<dbReference type="RefSeq" id="WP_167838687.1">
    <property type="nucleotide sequence ID" value="NZ_CP047616.1"/>
</dbReference>
<sequence>MEVISDIKNSIGYINVNQALSDVFGENISLTKYEGIGKGESDIELRNDFRMIWKYKLRSFVVWVGDTRTKGMMNQGIHGGSVNILIPETQKTEGWAPYIADDGVRFDDFEYQFPKNSEIWDILRYNNLGYDLETIKRCFQILKNYLDEQIRLKREEEDRNSFGF</sequence>